<name>A0A1E7ZBT5_9ALTE</name>
<dbReference type="Pfam" id="PF17680">
    <property type="entry name" value="FlgO"/>
    <property type="match status" value="1"/>
</dbReference>
<evidence type="ECO:0000313" key="3">
    <source>
        <dbReference type="Proteomes" id="UP000175691"/>
    </source>
</evidence>
<protein>
    <recommendedName>
        <fullName evidence="1">FlgO domain-containing protein</fullName>
    </recommendedName>
</protein>
<reference evidence="2 3" key="1">
    <citation type="submission" date="2016-08" db="EMBL/GenBank/DDBJ databases">
        <authorList>
            <person name="Seilhamer J.J."/>
        </authorList>
    </citation>
    <scope>NUCLEOTIDE SEQUENCE [LARGE SCALE GENOMIC DNA]</scope>
    <source>
        <strain evidence="2 3">KCTC 42603</strain>
    </source>
</reference>
<dbReference type="InterPro" id="IPR041215">
    <property type="entry name" value="FlgO_dom"/>
</dbReference>
<keyword evidence="3" id="KW-1185">Reference proteome</keyword>
<dbReference type="AlphaFoldDB" id="A0A1E7ZBT5"/>
<dbReference type="STRING" id="1656094.BFC18_11145"/>
<dbReference type="Proteomes" id="UP000175691">
    <property type="component" value="Unassembled WGS sequence"/>
</dbReference>
<accession>A0A1E7ZBT5</accession>
<comment type="caution">
    <text evidence="2">The sequence shown here is derived from an EMBL/GenBank/DDBJ whole genome shotgun (WGS) entry which is preliminary data.</text>
</comment>
<organism evidence="2 3">
    <name type="scientific">Alteromonas confluentis</name>
    <dbReference type="NCBI Taxonomy" id="1656094"/>
    <lineage>
        <taxon>Bacteria</taxon>
        <taxon>Pseudomonadati</taxon>
        <taxon>Pseudomonadota</taxon>
        <taxon>Gammaproteobacteria</taxon>
        <taxon>Alteromonadales</taxon>
        <taxon>Alteromonadaceae</taxon>
        <taxon>Alteromonas/Salinimonas group</taxon>
        <taxon>Alteromonas</taxon>
    </lineage>
</organism>
<dbReference type="EMBL" id="MDHN01000021">
    <property type="protein sequence ID" value="OFC70983.1"/>
    <property type="molecule type" value="Genomic_DNA"/>
</dbReference>
<gene>
    <name evidence="2" type="ORF">BFC18_11145</name>
</gene>
<feature type="domain" description="FlgO" evidence="1">
    <location>
        <begin position="138"/>
        <end position="264"/>
    </location>
</feature>
<evidence type="ECO:0000259" key="1">
    <source>
        <dbReference type="Pfam" id="PF17680"/>
    </source>
</evidence>
<evidence type="ECO:0000313" key="2">
    <source>
        <dbReference type="EMBL" id="OFC70983.1"/>
    </source>
</evidence>
<sequence length="275" mass="29636">MTVLVMSGCTALDNQYHAFTDKHEHDPELMKADDATQGEDMPEAGLVAQDEQTETQREPVKSAPVDGIALKATTSQAINTSTPAKTGGWEYHPDSRDEYLAAQEASTETTTGRVWQDPLITGYQPDSTHKALNDYAAQLAMKLMRSAKTLSTNDLIGVASFVRLNTSLQETTIMGNQLSELLIAELQGAGMSIVDFKIAGGLTVTPHGDLAMTRSGEALSRQLEMDHILTGTLIEEPRGVRVNARVVSVKTGRVVGSSTLVVPAFMVARLNNHQG</sequence>
<proteinExistence type="predicted"/>